<gene>
    <name evidence="2" type="ORF">PRELSG_1112200</name>
</gene>
<sequence>MSRNIDLDRLGEILKNTLSLMKNAMQGLAQRNSTIYNILYTSDNMQNINGNYNELLSSEMNLNRNKIIKWVLIALGIYMAFMVFSYLFVNYILFYFVIFSICFIIFKYIVYYYNNNDIPLLQNYQYCETNNV</sequence>
<dbReference type="AlphaFoldDB" id="A0A1J1H787"/>
<keyword evidence="1" id="KW-0812">Transmembrane</keyword>
<feature type="transmembrane region" description="Helical" evidence="1">
    <location>
        <begin position="93"/>
        <end position="113"/>
    </location>
</feature>
<evidence type="ECO:0000256" key="1">
    <source>
        <dbReference type="SAM" id="Phobius"/>
    </source>
</evidence>
<reference evidence="2 3" key="1">
    <citation type="submission" date="2015-04" db="EMBL/GenBank/DDBJ databases">
        <authorList>
            <consortium name="Pathogen Informatics"/>
        </authorList>
    </citation>
    <scope>NUCLEOTIDE SEQUENCE [LARGE SCALE GENOMIC DNA]</scope>
    <source>
        <strain evidence="2 3">SGS1</strain>
    </source>
</reference>
<keyword evidence="3" id="KW-1185">Reference proteome</keyword>
<dbReference type="KEGG" id="prel:PRELSG_1112200"/>
<dbReference type="VEuPathDB" id="PlasmoDB:PRELSG_1112200"/>
<accession>A0A1J1H787</accession>
<feature type="transmembrane region" description="Helical" evidence="1">
    <location>
        <begin position="67"/>
        <end position="87"/>
    </location>
</feature>
<keyword evidence="1" id="KW-0472">Membrane</keyword>
<keyword evidence="1" id="KW-1133">Transmembrane helix</keyword>
<dbReference type="Proteomes" id="UP000220158">
    <property type="component" value="Chromosome 11"/>
</dbReference>
<protein>
    <submittedName>
        <fullName evidence="2">Uncharacterized protein</fullName>
    </submittedName>
</protein>
<name>A0A1J1H787_PLARL</name>
<dbReference type="RefSeq" id="XP_028533779.1">
    <property type="nucleotide sequence ID" value="XM_028677384.1"/>
</dbReference>
<dbReference type="OMA" id="SDNMQNK"/>
<evidence type="ECO:0000313" key="3">
    <source>
        <dbReference type="Proteomes" id="UP000220158"/>
    </source>
</evidence>
<evidence type="ECO:0000313" key="2">
    <source>
        <dbReference type="EMBL" id="CRH00776.1"/>
    </source>
</evidence>
<dbReference type="EMBL" id="LN835306">
    <property type="protein sequence ID" value="CRH00776.1"/>
    <property type="molecule type" value="Genomic_DNA"/>
</dbReference>
<organism evidence="2 3">
    <name type="scientific">Plasmodium relictum</name>
    <dbReference type="NCBI Taxonomy" id="85471"/>
    <lineage>
        <taxon>Eukaryota</taxon>
        <taxon>Sar</taxon>
        <taxon>Alveolata</taxon>
        <taxon>Apicomplexa</taxon>
        <taxon>Aconoidasida</taxon>
        <taxon>Haemosporida</taxon>
        <taxon>Plasmodiidae</taxon>
        <taxon>Plasmodium</taxon>
        <taxon>Plasmodium (Haemamoeba)</taxon>
    </lineage>
</organism>
<proteinExistence type="predicted"/>
<dbReference type="GeneID" id="39736899"/>
<dbReference type="OrthoDB" id="375678at2759"/>